<keyword evidence="6" id="KW-0812">Transmembrane</keyword>
<dbReference type="AlphaFoldDB" id="A0A0J1K0D8"/>
<name>A0A0J1K0D8_9GAMM</name>
<protein>
    <recommendedName>
        <fullName evidence="3">peptidylprolyl isomerase</fullName>
        <ecNumber evidence="3">5.2.1.8</ecNumber>
    </recommendedName>
</protein>
<gene>
    <name evidence="8" type="ORF">ABT57_13845</name>
</gene>
<keyword evidence="4 5" id="KW-0697">Rotamase</keyword>
<evidence type="ECO:0000256" key="6">
    <source>
        <dbReference type="SAM" id="Phobius"/>
    </source>
</evidence>
<comment type="catalytic activity">
    <reaction evidence="1">
        <text>[protein]-peptidylproline (omega=180) = [protein]-peptidylproline (omega=0)</text>
        <dbReference type="Rhea" id="RHEA:16237"/>
        <dbReference type="Rhea" id="RHEA-COMP:10747"/>
        <dbReference type="Rhea" id="RHEA-COMP:10748"/>
        <dbReference type="ChEBI" id="CHEBI:83833"/>
        <dbReference type="ChEBI" id="CHEBI:83834"/>
        <dbReference type="EC" id="5.2.1.8"/>
    </reaction>
</comment>
<dbReference type="Gene3D" id="3.10.50.40">
    <property type="match status" value="1"/>
</dbReference>
<evidence type="ECO:0000313" key="8">
    <source>
        <dbReference type="EMBL" id="KLV07932.1"/>
    </source>
</evidence>
<dbReference type="Pfam" id="PF13145">
    <property type="entry name" value="Rotamase_2"/>
    <property type="match status" value="1"/>
</dbReference>
<evidence type="ECO:0000259" key="7">
    <source>
        <dbReference type="PROSITE" id="PS50198"/>
    </source>
</evidence>
<evidence type="ECO:0000256" key="3">
    <source>
        <dbReference type="ARBA" id="ARBA00013194"/>
    </source>
</evidence>
<sequence>MEKLIREPLIHFLLIGALLFVAFDYINDEPEQGQLKIINVTRADIENIINNFHNTWQRPPSEQELTQLIEEKIRDDITYQEALSLGLQNEDLYIKRRLRMKLESLYIDLSAGKAPTQSELESYLKRHADDFVIDSQLAFSQIYFSPQHTQEELDTQIQSLKKQLNQHHSQANIEQLGDSTLLANHYPLMSVRTIHNQFGKAFADSIDTLEQGKWAGPIRSQYGYHLVKVEHRIPSYIPELREVKATVERGVLSERRQQFLDIHYQRLRQQYTVKIDNSGSQKAMP</sequence>
<accession>A0A0J1K0D8</accession>
<proteinExistence type="inferred from homology"/>
<dbReference type="PATRIC" id="fig|320778.3.peg.3015"/>
<dbReference type="EMBL" id="LDOU01000015">
    <property type="protein sequence ID" value="KLV07932.1"/>
    <property type="molecule type" value="Genomic_DNA"/>
</dbReference>
<dbReference type="Proteomes" id="UP000035909">
    <property type="component" value="Unassembled WGS sequence"/>
</dbReference>
<dbReference type="SUPFAM" id="SSF54534">
    <property type="entry name" value="FKBP-like"/>
    <property type="match status" value="1"/>
</dbReference>
<dbReference type="RefSeq" id="WP_047885825.1">
    <property type="nucleotide sequence ID" value="NZ_LDOU01000015.1"/>
</dbReference>
<dbReference type="InterPro" id="IPR050245">
    <property type="entry name" value="PrsA_foldase"/>
</dbReference>
<dbReference type="PANTHER" id="PTHR47245">
    <property type="entry name" value="PEPTIDYLPROLYL ISOMERASE"/>
    <property type="match status" value="1"/>
</dbReference>
<keyword evidence="6" id="KW-0472">Membrane</keyword>
<keyword evidence="5" id="KW-0413">Isomerase</keyword>
<evidence type="ECO:0000313" key="9">
    <source>
        <dbReference type="Proteomes" id="UP000035909"/>
    </source>
</evidence>
<dbReference type="OrthoDB" id="196786at2"/>
<evidence type="ECO:0000256" key="2">
    <source>
        <dbReference type="ARBA" id="ARBA00007656"/>
    </source>
</evidence>
<evidence type="ECO:0000256" key="5">
    <source>
        <dbReference type="PROSITE-ProRule" id="PRU00278"/>
    </source>
</evidence>
<dbReference type="PANTHER" id="PTHR47245:SF2">
    <property type="entry name" value="PEPTIDYL-PROLYL CIS-TRANS ISOMERASE HP_0175-RELATED"/>
    <property type="match status" value="1"/>
</dbReference>
<evidence type="ECO:0000256" key="4">
    <source>
        <dbReference type="ARBA" id="ARBA00023110"/>
    </source>
</evidence>
<dbReference type="GO" id="GO:0003755">
    <property type="term" value="F:peptidyl-prolyl cis-trans isomerase activity"/>
    <property type="evidence" value="ECO:0007669"/>
    <property type="project" value="UniProtKB-KW"/>
</dbReference>
<dbReference type="EC" id="5.2.1.8" evidence="3"/>
<dbReference type="STRING" id="320778.ABT57_13845"/>
<feature type="domain" description="PpiC" evidence="7">
    <location>
        <begin position="115"/>
        <end position="231"/>
    </location>
</feature>
<keyword evidence="6" id="KW-1133">Transmembrane helix</keyword>
<comment type="caution">
    <text evidence="8">The sequence shown here is derived from an EMBL/GenBank/DDBJ whole genome shotgun (WGS) entry which is preliminary data.</text>
</comment>
<reference evidence="8 9" key="1">
    <citation type="submission" date="2015-05" db="EMBL/GenBank/DDBJ databases">
        <title>Photobacterium galathea sp. nov.</title>
        <authorList>
            <person name="Machado H."/>
            <person name="Gram L."/>
        </authorList>
    </citation>
    <scope>NUCLEOTIDE SEQUENCE [LARGE SCALE GENOMIC DNA]</scope>
    <source>
        <strain evidence="8 9">DSM 22954</strain>
    </source>
</reference>
<feature type="transmembrane region" description="Helical" evidence="6">
    <location>
        <begin position="9"/>
        <end position="26"/>
    </location>
</feature>
<dbReference type="PROSITE" id="PS50198">
    <property type="entry name" value="PPIC_PPIASE_2"/>
    <property type="match status" value="1"/>
</dbReference>
<dbReference type="InterPro" id="IPR000297">
    <property type="entry name" value="PPIase_PpiC"/>
</dbReference>
<dbReference type="InterPro" id="IPR046357">
    <property type="entry name" value="PPIase_dom_sf"/>
</dbReference>
<organism evidence="8 9">
    <name type="scientific">Photobacterium ganghwense</name>
    <dbReference type="NCBI Taxonomy" id="320778"/>
    <lineage>
        <taxon>Bacteria</taxon>
        <taxon>Pseudomonadati</taxon>
        <taxon>Pseudomonadota</taxon>
        <taxon>Gammaproteobacteria</taxon>
        <taxon>Vibrionales</taxon>
        <taxon>Vibrionaceae</taxon>
        <taxon>Photobacterium</taxon>
    </lineage>
</organism>
<evidence type="ECO:0000256" key="1">
    <source>
        <dbReference type="ARBA" id="ARBA00000971"/>
    </source>
</evidence>
<comment type="similarity">
    <text evidence="2">Belongs to the PpiC/parvulin rotamase family.</text>
</comment>
<keyword evidence="9" id="KW-1185">Reference proteome</keyword>